<evidence type="ECO:0008006" key="3">
    <source>
        <dbReference type="Google" id="ProtNLM"/>
    </source>
</evidence>
<evidence type="ECO:0000313" key="1">
    <source>
        <dbReference type="EMBL" id="KNY29848.1"/>
    </source>
</evidence>
<dbReference type="Proteomes" id="UP000036923">
    <property type="component" value="Unassembled WGS sequence"/>
</dbReference>
<comment type="caution">
    <text evidence="1">The sequence shown here is derived from an EMBL/GenBank/DDBJ whole genome shotgun (WGS) entry which is preliminary data.</text>
</comment>
<dbReference type="EMBL" id="LGTC01000001">
    <property type="protein sequence ID" value="KNY29848.1"/>
    <property type="molecule type" value="Genomic_DNA"/>
</dbReference>
<dbReference type="Gene3D" id="2.180.10.10">
    <property type="entry name" value="RHS repeat-associated core"/>
    <property type="match status" value="1"/>
</dbReference>
<gene>
    <name evidence="1" type="ORF">Bccel_5125</name>
</gene>
<protein>
    <recommendedName>
        <fullName evidence="3">RHS repeat-associated core domain-containing protein</fullName>
    </recommendedName>
</protein>
<proteinExistence type="predicted"/>
<evidence type="ECO:0000313" key="2">
    <source>
        <dbReference type="Proteomes" id="UP000036923"/>
    </source>
</evidence>
<sequence length="57" mass="6526">MNLYSYVRNNPIKYVDPTGHWGDAVHRGVTESIASNLLENPTLITPFIYIKISFIMN</sequence>
<reference evidence="2" key="1">
    <citation type="submission" date="2015-07" db="EMBL/GenBank/DDBJ databases">
        <title>Near-Complete Genome Sequence of the Cellulolytic Bacterium Bacteroides (Pseudobacteroides) cellulosolvens ATCC 35603.</title>
        <authorList>
            <person name="Dassa B."/>
            <person name="Utturkar S.M."/>
            <person name="Klingeman D.M."/>
            <person name="Hurt R.A."/>
            <person name="Keller M."/>
            <person name="Xu J."/>
            <person name="Reddy Y.H.K."/>
            <person name="Borovok I."/>
            <person name="Grinberg I.R."/>
            <person name="Lamed R."/>
            <person name="Zhivin O."/>
            <person name="Bayer E.A."/>
            <person name="Brown S.D."/>
        </authorList>
    </citation>
    <scope>NUCLEOTIDE SEQUENCE [LARGE SCALE GENOMIC DNA]</scope>
    <source>
        <strain evidence="2">DSM 2933</strain>
    </source>
</reference>
<name>A0A0L6JVJ5_9FIRM</name>
<organism evidence="1 2">
    <name type="scientific">Pseudobacteroides cellulosolvens ATCC 35603 = DSM 2933</name>
    <dbReference type="NCBI Taxonomy" id="398512"/>
    <lineage>
        <taxon>Bacteria</taxon>
        <taxon>Bacillati</taxon>
        <taxon>Bacillota</taxon>
        <taxon>Clostridia</taxon>
        <taxon>Eubacteriales</taxon>
        <taxon>Oscillospiraceae</taxon>
        <taxon>Pseudobacteroides</taxon>
    </lineage>
</organism>
<accession>A0A0L6JVJ5</accession>
<keyword evidence="2" id="KW-1185">Reference proteome</keyword>
<dbReference type="AlphaFoldDB" id="A0A0L6JVJ5"/>
<dbReference type="PATRIC" id="fig|398512.5.peg.5367"/>